<name>A0A839AA19_9HYPH</name>
<evidence type="ECO:0000313" key="4">
    <source>
        <dbReference type="Proteomes" id="UP000541109"/>
    </source>
</evidence>
<feature type="domain" description="Fumarylacetoacetase-like C-terminal" evidence="2">
    <location>
        <begin position="100"/>
        <end position="255"/>
    </location>
</feature>
<dbReference type="SUPFAM" id="SSF56529">
    <property type="entry name" value="FAH"/>
    <property type="match status" value="1"/>
</dbReference>
<dbReference type="Proteomes" id="UP000541109">
    <property type="component" value="Unassembled WGS sequence"/>
</dbReference>
<keyword evidence="4" id="KW-1185">Reference proteome</keyword>
<evidence type="ECO:0000256" key="1">
    <source>
        <dbReference type="ARBA" id="ARBA00023239"/>
    </source>
</evidence>
<dbReference type="GO" id="GO:0016787">
    <property type="term" value="F:hydrolase activity"/>
    <property type="evidence" value="ECO:0007669"/>
    <property type="project" value="UniProtKB-KW"/>
</dbReference>
<reference evidence="3 4" key="1">
    <citation type="submission" date="2020-07" db="EMBL/GenBank/DDBJ databases">
        <title>Stappia sp., F7233, whole genome shotgun sequencing project.</title>
        <authorList>
            <person name="Jiang S."/>
            <person name="Liu Z.W."/>
            <person name="Du Z.J."/>
        </authorList>
    </citation>
    <scope>NUCLEOTIDE SEQUENCE [LARGE SCALE GENOMIC DNA]</scope>
    <source>
        <strain evidence="3 4">F7233</strain>
    </source>
</reference>
<dbReference type="InterPro" id="IPR011234">
    <property type="entry name" value="Fumarylacetoacetase-like_C"/>
</dbReference>
<dbReference type="InterPro" id="IPR050772">
    <property type="entry name" value="Hydratase-Decarb/MhpD_sf"/>
</dbReference>
<protein>
    <submittedName>
        <fullName evidence="3">Fumarylacetoacetate hydrolase family protein</fullName>
    </submittedName>
</protein>
<evidence type="ECO:0000313" key="3">
    <source>
        <dbReference type="EMBL" id="MBA5775878.1"/>
    </source>
</evidence>
<proteinExistence type="predicted"/>
<dbReference type="EMBL" id="JACFXV010000031">
    <property type="protein sequence ID" value="MBA5775878.1"/>
    <property type="molecule type" value="Genomic_DNA"/>
</dbReference>
<dbReference type="InterPro" id="IPR036663">
    <property type="entry name" value="Fumarylacetoacetase_C_sf"/>
</dbReference>
<dbReference type="AlphaFoldDB" id="A0A839AA19"/>
<keyword evidence="3" id="KW-0378">Hydrolase</keyword>
<comment type="caution">
    <text evidence="3">The sequence shown here is derived from an EMBL/GenBank/DDBJ whole genome shotgun (WGS) entry which is preliminary data.</text>
</comment>
<sequence>MTETEQLARRILEALDTGRQIPCISDELVGFDQDAAYAVSHEVTRLRVARGEKPVGRKIGFTNRTIWEEYKVYAPIWGPVYDTTVAEAGKPQPLGHLLEPRIEPEIVLRLSATPEAGMDDEALFDCISHVAHGFEIVQSLFAGWKFRAADTIAAFALHGALTHGPFVEIASEARGDWMARLASFTITLKRDGMAMDKGRAENVLGGGPLAALAHLAKVLADRPGSPGLRPGEIISTGTLTRALPVSTGETWSTELHNLPLPDLTQAFI</sequence>
<dbReference type="Pfam" id="PF01557">
    <property type="entry name" value="FAA_hydrolase"/>
    <property type="match status" value="1"/>
</dbReference>
<dbReference type="PANTHER" id="PTHR30143">
    <property type="entry name" value="ACID HYDRATASE"/>
    <property type="match status" value="1"/>
</dbReference>
<evidence type="ECO:0000259" key="2">
    <source>
        <dbReference type="Pfam" id="PF01557"/>
    </source>
</evidence>
<dbReference type="GO" id="GO:0008684">
    <property type="term" value="F:2-oxopent-4-enoate hydratase activity"/>
    <property type="evidence" value="ECO:0007669"/>
    <property type="project" value="TreeGrafter"/>
</dbReference>
<dbReference type="GO" id="GO:0005737">
    <property type="term" value="C:cytoplasm"/>
    <property type="evidence" value="ECO:0007669"/>
    <property type="project" value="TreeGrafter"/>
</dbReference>
<accession>A0A839AA19</accession>
<dbReference type="RefSeq" id="WP_182161739.1">
    <property type="nucleotide sequence ID" value="NZ_JACFXV010000031.1"/>
</dbReference>
<gene>
    <name evidence="3" type="ORF">H2509_01920</name>
</gene>
<dbReference type="PANTHER" id="PTHR30143:SF0">
    <property type="entry name" value="2-KETO-4-PENTENOATE HYDRATASE"/>
    <property type="match status" value="1"/>
</dbReference>
<dbReference type="Gene3D" id="3.90.850.10">
    <property type="entry name" value="Fumarylacetoacetase-like, C-terminal domain"/>
    <property type="match status" value="1"/>
</dbReference>
<keyword evidence="1" id="KW-0456">Lyase</keyword>
<organism evidence="3 4">
    <name type="scientific">Stappia albiluteola</name>
    <dbReference type="NCBI Taxonomy" id="2758565"/>
    <lineage>
        <taxon>Bacteria</taxon>
        <taxon>Pseudomonadati</taxon>
        <taxon>Pseudomonadota</taxon>
        <taxon>Alphaproteobacteria</taxon>
        <taxon>Hyphomicrobiales</taxon>
        <taxon>Stappiaceae</taxon>
        <taxon>Stappia</taxon>
    </lineage>
</organism>